<keyword evidence="1" id="KW-0472">Membrane</keyword>
<accession>A0ABN9NS45</accession>
<keyword evidence="1" id="KW-1133">Transmembrane helix</keyword>
<feature type="transmembrane region" description="Helical" evidence="1">
    <location>
        <begin position="208"/>
        <end position="230"/>
    </location>
</feature>
<feature type="transmembrane region" description="Helical" evidence="1">
    <location>
        <begin position="150"/>
        <end position="173"/>
    </location>
</feature>
<keyword evidence="3" id="KW-1185">Reference proteome</keyword>
<feature type="transmembrane region" description="Helical" evidence="1">
    <location>
        <begin position="12"/>
        <end position="34"/>
    </location>
</feature>
<dbReference type="RefSeq" id="WP_308479496.1">
    <property type="nucleotide sequence ID" value="NZ_OY726397.1"/>
</dbReference>
<evidence type="ECO:0000313" key="3">
    <source>
        <dbReference type="Proteomes" id="UP001190465"/>
    </source>
</evidence>
<feature type="transmembrane region" description="Helical" evidence="1">
    <location>
        <begin position="180"/>
        <end position="202"/>
    </location>
</feature>
<reference evidence="2 3" key="1">
    <citation type="submission" date="2023-08" db="EMBL/GenBank/DDBJ databases">
        <authorList>
            <person name="Folkvardsen B D."/>
            <person name="Norman A."/>
        </authorList>
    </citation>
    <scope>NUCLEOTIDE SEQUENCE [LARGE SCALE GENOMIC DNA]</scope>
    <source>
        <strain evidence="2 3">Mu0053</strain>
    </source>
</reference>
<gene>
    <name evidence="2" type="ORF">MU0053_004184</name>
</gene>
<name>A0ABN9NS45_9MYCO</name>
<dbReference type="Proteomes" id="UP001190465">
    <property type="component" value="Chromosome"/>
</dbReference>
<evidence type="ECO:0000256" key="1">
    <source>
        <dbReference type="SAM" id="Phobius"/>
    </source>
</evidence>
<keyword evidence="1" id="KW-0812">Transmembrane</keyword>
<organism evidence="2 3">
    <name type="scientific">[Mycobacterium] burgundiense</name>
    <dbReference type="NCBI Taxonomy" id="3064286"/>
    <lineage>
        <taxon>Bacteria</taxon>
        <taxon>Bacillati</taxon>
        <taxon>Actinomycetota</taxon>
        <taxon>Actinomycetes</taxon>
        <taxon>Mycobacteriales</taxon>
        <taxon>Mycobacteriaceae</taxon>
        <taxon>Mycolicibacterium</taxon>
    </lineage>
</organism>
<feature type="transmembrane region" description="Helical" evidence="1">
    <location>
        <begin position="237"/>
        <end position="256"/>
    </location>
</feature>
<evidence type="ECO:0000313" key="2">
    <source>
        <dbReference type="EMBL" id="CAJ1509440.1"/>
    </source>
</evidence>
<protein>
    <submittedName>
        <fullName evidence="2">ABC transporter permease</fullName>
    </submittedName>
</protein>
<dbReference type="EMBL" id="OY726397">
    <property type="protein sequence ID" value="CAJ1509440.1"/>
    <property type="molecule type" value="Genomic_DNA"/>
</dbReference>
<feature type="transmembrane region" description="Helical" evidence="1">
    <location>
        <begin position="298"/>
        <end position="321"/>
    </location>
</feature>
<sequence>MTTQPHEPPAAAKAVGLIVVLTVVLAVIFVAFALPATRSAPNDVPIGVAGPPPAVAQIELALAERAPGGFAVTGFADPGALRAAIENREAYGGLAVGPQGPTVLVASGASPMIAGVLTQIGTSIGERSGLPVRTEDLAPLPAGDPRGVGLAAAALPLTLAGLLPAIALVFAFAGRPWLQLGTMVAFAVVAAVTIAALMRYLFDAIDTNFWGVTAGLSLGIAAMGLAVLGLGALFGRIGLGVGAVLAVLVGNPLSGINSAPELLPGGWGTFGQLLPQGANATLLRSTAYFGDAFPEPRATTAIIVLGCWVLVGVALIAIAALRDRRSDA</sequence>
<proteinExistence type="predicted"/>